<organism evidence="1">
    <name type="scientific">Bactrocera latifrons</name>
    <name type="common">Malaysian fruit fly</name>
    <name type="synonym">Chaetodacus latifrons</name>
    <dbReference type="NCBI Taxonomy" id="174628"/>
    <lineage>
        <taxon>Eukaryota</taxon>
        <taxon>Metazoa</taxon>
        <taxon>Ecdysozoa</taxon>
        <taxon>Arthropoda</taxon>
        <taxon>Hexapoda</taxon>
        <taxon>Insecta</taxon>
        <taxon>Pterygota</taxon>
        <taxon>Neoptera</taxon>
        <taxon>Endopterygota</taxon>
        <taxon>Diptera</taxon>
        <taxon>Brachycera</taxon>
        <taxon>Muscomorpha</taxon>
        <taxon>Tephritoidea</taxon>
        <taxon>Tephritidae</taxon>
        <taxon>Bactrocera</taxon>
        <taxon>Bactrocera</taxon>
    </lineage>
</organism>
<accession>A0A0K8UBC9</accession>
<dbReference type="OrthoDB" id="6285980at2759"/>
<name>A0A0K8UBC9_BACLA</name>
<dbReference type="AlphaFoldDB" id="A0A0K8UBC9"/>
<proteinExistence type="predicted"/>
<gene>
    <name evidence="1" type="ORF">c0_g2_i2</name>
</gene>
<evidence type="ECO:0000313" key="1">
    <source>
        <dbReference type="EMBL" id="JAI23883.1"/>
    </source>
</evidence>
<dbReference type="EMBL" id="GDHF01028431">
    <property type="protein sequence ID" value="JAI23883.1"/>
    <property type="molecule type" value="Transcribed_RNA"/>
</dbReference>
<sequence>MLRLYNQYAGVPTSATTSYANLLAASHAGYATPTTTMAHMSAAAGMTVPSYAAAYGIPASSAAGAATLTPTYAYSAYGSATPTGYYADASALAKEAAQKYHANAIKMAAAVNANQLSGKPLTAVAAGGMAGLQLGKAYMTAMPGSANAIVAQQQQLSLLQAHHIAQAQHAAAAAAATRSALAASSLSSSGMSTPVGTPVHTPTPGVAASGLLTRPSSAAGNYISAATSHTALRPQAVQLTAAPSASNSPYAAAAAAAAMQQQGFFYPAGMMAAPATPAYPYAAIGGIPTAMPTAAGMPTALSGITTAPASAAGSAMVLNPYKKMKTS</sequence>
<protein>
    <submittedName>
        <fullName evidence="1">Uncharacterized protein</fullName>
    </submittedName>
</protein>
<reference evidence="1" key="1">
    <citation type="submission" date="2015-06" db="EMBL/GenBank/DDBJ databases">
        <authorList>
            <person name="Hoefler B.C."/>
            <person name="Straight P.D."/>
        </authorList>
    </citation>
    <scope>NUCLEOTIDE SEQUENCE</scope>
</reference>